<evidence type="ECO:0000313" key="4">
    <source>
        <dbReference type="EMBL" id="ODQ64917.1"/>
    </source>
</evidence>
<dbReference type="AlphaFoldDB" id="A0A1E3PJ87"/>
<reference evidence="4 5" key="1">
    <citation type="journal article" date="2016" name="Proc. Natl. Acad. Sci. U.S.A.">
        <title>Comparative genomics of biotechnologically important yeasts.</title>
        <authorList>
            <person name="Riley R."/>
            <person name="Haridas S."/>
            <person name="Wolfe K.H."/>
            <person name="Lopes M.R."/>
            <person name="Hittinger C.T."/>
            <person name="Goeker M."/>
            <person name="Salamov A.A."/>
            <person name="Wisecaver J.H."/>
            <person name="Long T.M."/>
            <person name="Calvey C.H."/>
            <person name="Aerts A.L."/>
            <person name="Barry K.W."/>
            <person name="Choi C."/>
            <person name="Clum A."/>
            <person name="Coughlan A.Y."/>
            <person name="Deshpande S."/>
            <person name="Douglass A.P."/>
            <person name="Hanson S.J."/>
            <person name="Klenk H.-P."/>
            <person name="LaButti K.M."/>
            <person name="Lapidus A."/>
            <person name="Lindquist E.A."/>
            <person name="Lipzen A.M."/>
            <person name="Meier-Kolthoff J.P."/>
            <person name="Ohm R.A."/>
            <person name="Otillar R.P."/>
            <person name="Pangilinan J.L."/>
            <person name="Peng Y."/>
            <person name="Rokas A."/>
            <person name="Rosa C.A."/>
            <person name="Scheuner C."/>
            <person name="Sibirny A.A."/>
            <person name="Slot J.C."/>
            <person name="Stielow J.B."/>
            <person name="Sun H."/>
            <person name="Kurtzman C.P."/>
            <person name="Blackwell M."/>
            <person name="Grigoriev I.V."/>
            <person name="Jeffries T.W."/>
        </authorList>
    </citation>
    <scope>NUCLEOTIDE SEQUENCE [LARGE SCALE GENOMIC DNA]</scope>
    <source>
        <strain evidence="4 5">DSM 6958</strain>
    </source>
</reference>
<dbReference type="InterPro" id="IPR036291">
    <property type="entry name" value="NAD(P)-bd_dom_sf"/>
</dbReference>
<evidence type="ECO:0000313" key="5">
    <source>
        <dbReference type="Proteomes" id="UP000095009"/>
    </source>
</evidence>
<feature type="domain" description="NAD-dependent epimerase/dehydratase" evidence="3">
    <location>
        <begin position="8"/>
        <end position="268"/>
    </location>
</feature>
<proteinExistence type="inferred from homology"/>
<dbReference type="PANTHER" id="PTHR10366:SF564">
    <property type="entry name" value="STEROL-4-ALPHA-CARBOXYLATE 3-DEHYDROGENASE, DECARBOXYLATING"/>
    <property type="match status" value="1"/>
</dbReference>
<sequence>MTIAPTTVLLTGASGFIASHIVKQLLEQGFHVVGTVRSQAKADYFINRYGKEAPLKFAIVEDIVSDDAFDKVLQEHPEITAVLHTASPFHFNATDYEEHLYAPAVKGTRNILESVRKFAPQVKRVIITSSYAAIMDISKEQDSSFTITEKTWNPMTREDATDPRGAYCLSKKLAEAAAWEFVEQNEDQLNFTVSTINPPFVWGPLENQLDVNSLNTSNEFLLNIFLTAKKLKEDGKDNGDVIPGGPISWVDVRDVAWAHIDAITNPKAPNQRWWITPGHAFPQEIVNLLHQGLPKFASGIAIGNPEKPEIDMSCRAAFDNHITNEQTGIKYIPLSSTIKDAFGQFLTAKSA</sequence>
<dbReference type="GO" id="GO:0016616">
    <property type="term" value="F:oxidoreductase activity, acting on the CH-OH group of donors, NAD or NADP as acceptor"/>
    <property type="evidence" value="ECO:0007669"/>
    <property type="project" value="TreeGrafter"/>
</dbReference>
<comment type="similarity">
    <text evidence="2">Belongs to the NAD(P)-dependent epimerase/dehydratase family. Dihydroflavonol-4-reductase subfamily.</text>
</comment>
<dbReference type="SUPFAM" id="SSF51735">
    <property type="entry name" value="NAD(P)-binding Rossmann-fold domains"/>
    <property type="match status" value="1"/>
</dbReference>
<evidence type="ECO:0000256" key="1">
    <source>
        <dbReference type="ARBA" id="ARBA00023002"/>
    </source>
</evidence>
<keyword evidence="1" id="KW-0560">Oxidoreductase</keyword>
<protein>
    <submittedName>
        <fullName evidence="4">NAD(P)-binding protein</fullName>
    </submittedName>
</protein>
<dbReference type="Pfam" id="PF01370">
    <property type="entry name" value="Epimerase"/>
    <property type="match status" value="1"/>
</dbReference>
<dbReference type="Gene3D" id="3.40.50.720">
    <property type="entry name" value="NAD(P)-binding Rossmann-like Domain"/>
    <property type="match status" value="1"/>
</dbReference>
<keyword evidence="5" id="KW-1185">Reference proteome</keyword>
<accession>A0A1E3PJ87</accession>
<dbReference type="PANTHER" id="PTHR10366">
    <property type="entry name" value="NAD DEPENDENT EPIMERASE/DEHYDRATASE"/>
    <property type="match status" value="1"/>
</dbReference>
<dbReference type="OrthoDB" id="2735536at2759"/>
<dbReference type="InterPro" id="IPR050425">
    <property type="entry name" value="NAD(P)_dehydrat-like"/>
</dbReference>
<dbReference type="STRING" id="857566.A0A1E3PJ87"/>
<evidence type="ECO:0000259" key="3">
    <source>
        <dbReference type="Pfam" id="PF01370"/>
    </source>
</evidence>
<dbReference type="CDD" id="cd05227">
    <property type="entry name" value="AR_SDR_e"/>
    <property type="match status" value="1"/>
</dbReference>
<dbReference type="EMBL" id="KV454410">
    <property type="protein sequence ID" value="ODQ64917.1"/>
    <property type="molecule type" value="Genomic_DNA"/>
</dbReference>
<evidence type="ECO:0000256" key="2">
    <source>
        <dbReference type="ARBA" id="ARBA00023445"/>
    </source>
</evidence>
<dbReference type="InterPro" id="IPR001509">
    <property type="entry name" value="Epimerase_deHydtase"/>
</dbReference>
<gene>
    <name evidence="4" type="ORF">NADFUDRAFT_83062</name>
</gene>
<name>A0A1E3PJ87_9ASCO</name>
<dbReference type="Proteomes" id="UP000095009">
    <property type="component" value="Unassembled WGS sequence"/>
</dbReference>
<dbReference type="FunFam" id="3.40.50.720:FF:000191">
    <property type="entry name" value="Methylglyoxal reductase (NADPH-dependent)"/>
    <property type="match status" value="1"/>
</dbReference>
<organism evidence="4 5">
    <name type="scientific">Nadsonia fulvescens var. elongata DSM 6958</name>
    <dbReference type="NCBI Taxonomy" id="857566"/>
    <lineage>
        <taxon>Eukaryota</taxon>
        <taxon>Fungi</taxon>
        <taxon>Dikarya</taxon>
        <taxon>Ascomycota</taxon>
        <taxon>Saccharomycotina</taxon>
        <taxon>Dipodascomycetes</taxon>
        <taxon>Dipodascales</taxon>
        <taxon>Dipodascales incertae sedis</taxon>
        <taxon>Nadsonia</taxon>
    </lineage>
</organism>